<dbReference type="EMBL" id="JBJVNI010000016">
    <property type="protein sequence ID" value="MFM9612682.1"/>
    <property type="molecule type" value="Genomic_DNA"/>
</dbReference>
<comment type="caution">
    <text evidence="2">The sequence shown here is derived from an EMBL/GenBank/DDBJ whole genome shotgun (WGS) entry which is preliminary data.</text>
</comment>
<organism evidence="2 3">
    <name type="scientific">Streptomyces niveiscabiei</name>
    <dbReference type="NCBI Taxonomy" id="164115"/>
    <lineage>
        <taxon>Bacteria</taxon>
        <taxon>Bacillati</taxon>
        <taxon>Actinomycetota</taxon>
        <taxon>Actinomycetes</taxon>
        <taxon>Kitasatosporales</taxon>
        <taxon>Streptomycetaceae</taxon>
        <taxon>Streptomyces</taxon>
    </lineage>
</organism>
<dbReference type="Proteomes" id="UP001631957">
    <property type="component" value="Unassembled WGS sequence"/>
</dbReference>
<name>A0ABW9HX40_9ACTN</name>
<protein>
    <submittedName>
        <fullName evidence="2">Glycine-rich domain-containing protein</fullName>
    </submittedName>
</protein>
<keyword evidence="3" id="KW-1185">Reference proteome</keyword>
<reference evidence="2 3" key="1">
    <citation type="submission" date="2024-12" db="EMBL/GenBank/DDBJ databases">
        <title>Forecasting of Potato common scab and diversities of Pathogenic streptomyces spp. in china.</title>
        <authorList>
            <person name="Handique U."/>
            <person name="Wu J."/>
        </authorList>
    </citation>
    <scope>NUCLEOTIDE SEQUENCE [LARGE SCALE GENOMIC DNA]</scope>
    <source>
        <strain evidence="2 3">ZRIMU1530</strain>
    </source>
</reference>
<feature type="region of interest" description="Disordered" evidence="1">
    <location>
        <begin position="1"/>
        <end position="26"/>
    </location>
</feature>
<evidence type="ECO:0000313" key="3">
    <source>
        <dbReference type="Proteomes" id="UP001631957"/>
    </source>
</evidence>
<dbReference type="RefSeq" id="WP_240554264.1">
    <property type="nucleotide sequence ID" value="NZ_JBJVNI010000016.1"/>
</dbReference>
<evidence type="ECO:0000313" key="2">
    <source>
        <dbReference type="EMBL" id="MFM9612682.1"/>
    </source>
</evidence>
<evidence type="ECO:0000256" key="1">
    <source>
        <dbReference type="SAM" id="MobiDB-lite"/>
    </source>
</evidence>
<sequence>MTAGSTRPVPGPRRKPRRGDLAYDTGSERIGVVTALPEDTGTAAYQLVPEDGGHGWTALGNRLALVEPDREEHAMTLTAPEPTDTAVEPRDPRQYVSLEVWDREIQLLMRDYPFDEVMATRLFGAAISYLITAIEKWGQGLEMCCGRIVDIAVHVFILDTRNYREFCAAHFDGRFLEHIPEIAFKYDGSVERTARIIADNGFAVDWKLWEADYAKCGPCRPGEECH</sequence>
<gene>
    <name evidence="2" type="ORF">ACKI18_28710</name>
</gene>
<accession>A0ABW9HX40</accession>
<proteinExistence type="predicted"/>